<dbReference type="RefSeq" id="WP_344144889.1">
    <property type="nucleotide sequence ID" value="NZ_BAAAQI010000011.1"/>
</dbReference>
<dbReference type="Proteomes" id="UP001595858">
    <property type="component" value="Unassembled WGS sequence"/>
</dbReference>
<sequence>MQHTGQAPADADLHARVTAALAAGRELGPEYDEQIAGGLVDRARAQRPRDWPRSIAAVRDNRYVRLGIVSGLAIAGLAWGYAGDDGAAFPGHDPWAVVAIAALAAHVLRSLWTRRGKP</sequence>
<name>A0ABV9SNB6_9ACTN</name>
<evidence type="ECO:0000256" key="1">
    <source>
        <dbReference type="SAM" id="Phobius"/>
    </source>
</evidence>
<feature type="transmembrane region" description="Helical" evidence="1">
    <location>
        <begin position="94"/>
        <end position="112"/>
    </location>
</feature>
<evidence type="ECO:0008006" key="4">
    <source>
        <dbReference type="Google" id="ProtNLM"/>
    </source>
</evidence>
<comment type="caution">
    <text evidence="2">The sequence shown here is derived from an EMBL/GenBank/DDBJ whole genome shotgun (WGS) entry which is preliminary data.</text>
</comment>
<protein>
    <recommendedName>
        <fullName evidence="4">DUF1707 domain-containing protein</fullName>
    </recommendedName>
</protein>
<accession>A0ABV9SNB6</accession>
<reference evidence="3" key="1">
    <citation type="journal article" date="2019" name="Int. J. Syst. Evol. Microbiol.">
        <title>The Global Catalogue of Microorganisms (GCM) 10K type strain sequencing project: providing services to taxonomists for standard genome sequencing and annotation.</title>
        <authorList>
            <consortium name="The Broad Institute Genomics Platform"/>
            <consortium name="The Broad Institute Genome Sequencing Center for Infectious Disease"/>
            <person name="Wu L."/>
            <person name="Ma J."/>
        </authorList>
    </citation>
    <scope>NUCLEOTIDE SEQUENCE [LARGE SCALE GENOMIC DNA]</scope>
    <source>
        <strain evidence="3">CGMCC 4.7304</strain>
    </source>
</reference>
<keyword evidence="1" id="KW-0812">Transmembrane</keyword>
<gene>
    <name evidence="2" type="ORF">ACFPCZ_15650</name>
</gene>
<evidence type="ECO:0000313" key="2">
    <source>
        <dbReference type="EMBL" id="MFC4868070.1"/>
    </source>
</evidence>
<feature type="transmembrane region" description="Helical" evidence="1">
    <location>
        <begin position="63"/>
        <end position="82"/>
    </location>
</feature>
<dbReference type="EMBL" id="JBHSIY010000013">
    <property type="protein sequence ID" value="MFC4868070.1"/>
    <property type="molecule type" value="Genomic_DNA"/>
</dbReference>
<proteinExistence type="predicted"/>
<evidence type="ECO:0000313" key="3">
    <source>
        <dbReference type="Proteomes" id="UP001595858"/>
    </source>
</evidence>
<keyword evidence="1" id="KW-1133">Transmembrane helix</keyword>
<organism evidence="2 3">
    <name type="scientific">Streptomonospora arabica</name>
    <dbReference type="NCBI Taxonomy" id="412417"/>
    <lineage>
        <taxon>Bacteria</taxon>
        <taxon>Bacillati</taxon>
        <taxon>Actinomycetota</taxon>
        <taxon>Actinomycetes</taxon>
        <taxon>Streptosporangiales</taxon>
        <taxon>Nocardiopsidaceae</taxon>
        <taxon>Streptomonospora</taxon>
    </lineage>
</organism>
<keyword evidence="1" id="KW-0472">Membrane</keyword>
<keyword evidence="3" id="KW-1185">Reference proteome</keyword>